<dbReference type="Gene3D" id="1.10.760.10">
    <property type="entry name" value="Cytochrome c-like domain"/>
    <property type="match status" value="1"/>
</dbReference>
<sequence length="130" mass="14539">MKTKAAATQRWASRPLRYRANTFKLLAPFLWASTCGTCLAFTTPEPTTLVDEQRCMFCHTVDTPFRAPSFRQIADRYRDVPDASSMLEKKLREGGEAHWGKMAMPSAAGRGGRSLSAADARKLVQWVLSQ</sequence>
<dbReference type="SUPFAM" id="SSF46626">
    <property type="entry name" value="Cytochrome c"/>
    <property type="match status" value="1"/>
</dbReference>
<evidence type="ECO:0000256" key="2">
    <source>
        <dbReference type="ARBA" id="ARBA00022617"/>
    </source>
</evidence>
<gene>
    <name evidence="9" type="ORF">AWB70_05114</name>
</gene>
<evidence type="ECO:0000259" key="8">
    <source>
        <dbReference type="PROSITE" id="PS51007"/>
    </source>
</evidence>
<feature type="domain" description="Cytochrome c" evidence="8">
    <location>
        <begin position="41"/>
        <end position="130"/>
    </location>
</feature>
<dbReference type="GO" id="GO:0005506">
    <property type="term" value="F:iron ion binding"/>
    <property type="evidence" value="ECO:0007669"/>
    <property type="project" value="InterPro"/>
</dbReference>
<keyword evidence="2 6" id="KW-0349">Heme</keyword>
<evidence type="ECO:0000256" key="6">
    <source>
        <dbReference type="PIRSR" id="PIRSR602324-1"/>
    </source>
</evidence>
<evidence type="ECO:0000256" key="7">
    <source>
        <dbReference type="SAM" id="SignalP"/>
    </source>
</evidence>
<keyword evidence="7" id="KW-0732">Signal</keyword>
<dbReference type="EMBL" id="FCNY02000014">
    <property type="protein sequence ID" value="SAL57843.1"/>
    <property type="molecule type" value="Genomic_DNA"/>
</dbReference>
<evidence type="ECO:0000256" key="4">
    <source>
        <dbReference type="ARBA" id="ARBA00022982"/>
    </source>
</evidence>
<keyword evidence="1" id="KW-0813">Transport</keyword>
<name>A0A158INA9_CABCO</name>
<dbReference type="InterPro" id="IPR009056">
    <property type="entry name" value="Cyt_c-like_dom"/>
</dbReference>
<organism evidence="9 10">
    <name type="scientific">Caballeronia cordobensis</name>
    <name type="common">Burkholderia cordobensis</name>
    <dbReference type="NCBI Taxonomy" id="1353886"/>
    <lineage>
        <taxon>Bacteria</taxon>
        <taxon>Pseudomonadati</taxon>
        <taxon>Pseudomonadota</taxon>
        <taxon>Betaproteobacteria</taxon>
        <taxon>Burkholderiales</taxon>
        <taxon>Burkholderiaceae</taxon>
        <taxon>Caballeronia</taxon>
    </lineage>
</organism>
<dbReference type="PROSITE" id="PS51007">
    <property type="entry name" value="CYTC"/>
    <property type="match status" value="1"/>
</dbReference>
<feature type="binding site" description="covalent" evidence="6">
    <location>
        <position position="104"/>
    </location>
    <ligand>
        <name>heme c</name>
        <dbReference type="ChEBI" id="CHEBI:61717"/>
    </ligand>
</feature>
<evidence type="ECO:0000256" key="3">
    <source>
        <dbReference type="ARBA" id="ARBA00022723"/>
    </source>
</evidence>
<dbReference type="InterPro" id="IPR002324">
    <property type="entry name" value="Cyt_c_ID"/>
</dbReference>
<evidence type="ECO:0000313" key="9">
    <source>
        <dbReference type="EMBL" id="SAL57843.1"/>
    </source>
</evidence>
<keyword evidence="4" id="KW-0249">Electron transport</keyword>
<protein>
    <submittedName>
        <fullName evidence="9">Cytochrome c family protein</fullName>
    </submittedName>
</protein>
<accession>A0A158INA9</accession>
<dbReference type="Proteomes" id="UP000054740">
    <property type="component" value="Unassembled WGS sequence"/>
</dbReference>
<reference evidence="10" key="1">
    <citation type="submission" date="2016-01" db="EMBL/GenBank/DDBJ databases">
        <authorList>
            <person name="Peeters C."/>
        </authorList>
    </citation>
    <scope>NUCLEOTIDE SEQUENCE [LARGE SCALE GENOMIC DNA]</scope>
</reference>
<feature type="signal peptide" evidence="7">
    <location>
        <begin position="1"/>
        <end position="40"/>
    </location>
</feature>
<dbReference type="GO" id="GO:0009055">
    <property type="term" value="F:electron transfer activity"/>
    <property type="evidence" value="ECO:0007669"/>
    <property type="project" value="InterPro"/>
</dbReference>
<keyword evidence="3 6" id="KW-0479">Metal-binding</keyword>
<feature type="binding site" description="covalent" evidence="6">
    <location>
        <position position="59"/>
    </location>
    <ligand>
        <name>heme c</name>
        <dbReference type="ChEBI" id="CHEBI:61717"/>
    </ligand>
</feature>
<keyword evidence="5 6" id="KW-0408">Iron</keyword>
<dbReference type="RefSeq" id="WP_374730258.1">
    <property type="nucleotide sequence ID" value="NZ_FCNY02000014.1"/>
</dbReference>
<dbReference type="Pfam" id="PF00034">
    <property type="entry name" value="Cytochrom_C"/>
    <property type="match status" value="1"/>
</dbReference>
<dbReference type="GO" id="GO:0020037">
    <property type="term" value="F:heme binding"/>
    <property type="evidence" value="ECO:0007669"/>
    <property type="project" value="InterPro"/>
</dbReference>
<evidence type="ECO:0000313" key="10">
    <source>
        <dbReference type="Proteomes" id="UP000054740"/>
    </source>
</evidence>
<dbReference type="AlphaFoldDB" id="A0A158INA9"/>
<feature type="chain" id="PRO_5011117752" evidence="7">
    <location>
        <begin position="41"/>
        <end position="130"/>
    </location>
</feature>
<dbReference type="PRINTS" id="PR00606">
    <property type="entry name" value="CYTCHROMECID"/>
</dbReference>
<dbReference type="InterPro" id="IPR036909">
    <property type="entry name" value="Cyt_c-like_dom_sf"/>
</dbReference>
<proteinExistence type="predicted"/>
<evidence type="ECO:0000256" key="1">
    <source>
        <dbReference type="ARBA" id="ARBA00022448"/>
    </source>
</evidence>
<feature type="binding site" description="covalent" evidence="6">
    <location>
        <position position="55"/>
    </location>
    <ligand>
        <name>heme c</name>
        <dbReference type="ChEBI" id="CHEBI:61717"/>
    </ligand>
</feature>
<keyword evidence="10" id="KW-1185">Reference proteome</keyword>
<comment type="PTM">
    <text evidence="6">Binds 1 heme c group covalently per subunit.</text>
</comment>
<evidence type="ECO:0000256" key="5">
    <source>
        <dbReference type="ARBA" id="ARBA00023004"/>
    </source>
</evidence>